<dbReference type="InterPro" id="IPR045263">
    <property type="entry name" value="GLUT"/>
</dbReference>
<evidence type="ECO:0000256" key="9">
    <source>
        <dbReference type="SAM" id="Phobius"/>
    </source>
</evidence>
<dbReference type="PRINTS" id="PR00171">
    <property type="entry name" value="SUGRTRNSPORT"/>
</dbReference>
<dbReference type="PROSITE" id="PS00217">
    <property type="entry name" value="SUGAR_TRANSPORT_2"/>
    <property type="match status" value="1"/>
</dbReference>
<dbReference type="GO" id="GO:0015149">
    <property type="term" value="F:hexose transmembrane transporter activity"/>
    <property type="evidence" value="ECO:0007669"/>
    <property type="project" value="TreeGrafter"/>
</dbReference>
<name>A0A5M9JA77_MONFR</name>
<evidence type="ECO:0000256" key="4">
    <source>
        <dbReference type="ARBA" id="ARBA00022692"/>
    </source>
</evidence>
<feature type="transmembrane region" description="Helical" evidence="9">
    <location>
        <begin position="105"/>
        <end position="125"/>
    </location>
</feature>
<reference evidence="11 12" key="1">
    <citation type="submission" date="2019-06" db="EMBL/GenBank/DDBJ databases">
        <title>Genome Sequence of the Brown Rot Fungal Pathogen Monilinia fructicola.</title>
        <authorList>
            <person name="De Miccolis Angelini R.M."/>
            <person name="Landi L."/>
            <person name="Abate D."/>
            <person name="Pollastro S."/>
            <person name="Romanazzi G."/>
            <person name="Faretra F."/>
        </authorList>
    </citation>
    <scope>NUCLEOTIDE SEQUENCE [LARGE SCALE GENOMIC DNA]</scope>
    <source>
        <strain evidence="11 12">Mfrc123</strain>
    </source>
</reference>
<dbReference type="PANTHER" id="PTHR23503:SF8">
    <property type="entry name" value="FACILITATED GLUCOSE TRANSPORTER PROTEIN 1"/>
    <property type="match status" value="1"/>
</dbReference>
<proteinExistence type="inferred from homology"/>
<dbReference type="InterPro" id="IPR020846">
    <property type="entry name" value="MFS_dom"/>
</dbReference>
<feature type="domain" description="Major facilitator superfamily (MFS) profile" evidence="10">
    <location>
        <begin position="20"/>
        <end position="483"/>
    </location>
</feature>
<dbReference type="NCBIfam" id="TIGR00879">
    <property type="entry name" value="SP"/>
    <property type="match status" value="1"/>
</dbReference>
<feature type="transmembrane region" description="Helical" evidence="9">
    <location>
        <begin position="423"/>
        <end position="446"/>
    </location>
</feature>
<gene>
    <name evidence="11" type="ORF">EYC84_010561</name>
</gene>
<dbReference type="AlphaFoldDB" id="A0A5M9JA77"/>
<keyword evidence="4 9" id="KW-0812">Transmembrane</keyword>
<dbReference type="Gene3D" id="1.20.1250.20">
    <property type="entry name" value="MFS general substrate transporter like domains"/>
    <property type="match status" value="1"/>
</dbReference>
<evidence type="ECO:0000256" key="1">
    <source>
        <dbReference type="ARBA" id="ARBA00004141"/>
    </source>
</evidence>
<dbReference type="EMBL" id="VICG01000014">
    <property type="protein sequence ID" value="KAA8564789.1"/>
    <property type="molecule type" value="Genomic_DNA"/>
</dbReference>
<keyword evidence="6 9" id="KW-0472">Membrane</keyword>
<dbReference type="PANTHER" id="PTHR23503">
    <property type="entry name" value="SOLUTE CARRIER FAMILY 2"/>
    <property type="match status" value="1"/>
</dbReference>
<dbReference type="SUPFAM" id="SSF103473">
    <property type="entry name" value="MFS general substrate transporter"/>
    <property type="match status" value="1"/>
</dbReference>
<evidence type="ECO:0000259" key="10">
    <source>
        <dbReference type="PROSITE" id="PS50850"/>
    </source>
</evidence>
<feature type="region of interest" description="Disordered" evidence="8">
    <location>
        <begin position="251"/>
        <end position="277"/>
    </location>
</feature>
<evidence type="ECO:0000256" key="5">
    <source>
        <dbReference type="ARBA" id="ARBA00022989"/>
    </source>
</evidence>
<feature type="transmembrane region" description="Helical" evidence="9">
    <location>
        <begin position="361"/>
        <end position="381"/>
    </location>
</feature>
<evidence type="ECO:0000256" key="7">
    <source>
        <dbReference type="RuleBase" id="RU003346"/>
    </source>
</evidence>
<keyword evidence="5 9" id="KW-1133">Transmembrane helix</keyword>
<feature type="transmembrane region" description="Helical" evidence="9">
    <location>
        <begin position="72"/>
        <end position="93"/>
    </location>
</feature>
<sequence length="499" mass="53055">MASGGMRQCIQDITPYLLLLIFISTLGPLQFGFHLSELNAPQDVITCKKESVTGSTVSTGLPQCIPMTETEFAALSSLFVIGGLLGALGSGAVSTSYGRLFAMRITSVCFIIGSVLDIFASTVPVMSVGRFIAGIGAGASTVVVPIYISEVAPPKERGLFGSMTQISTNIGILFAQVLGYYLSEGSKWRIILAIGAGLGLIQGIGLLLIPESPTWLATAKDPQKAVKTLQRIRGHGISIAEEIEDWNIKPSEEEEERLLHDPELTRRDSATSKTSSQKSIPNVGFFQVIRDPLYQPAVIAVIGIMFAQQLCGINSIIMYSVSLLSGLLPVSSSIITILISVVNLVATIACAPLADKIGRKACLLLSITGMGTMSLALALSLRWEIKILSAISVILFVTFFATGLGPVPFIMASEFVGPEAVGATQSVGLGANYVATFIVAQFFPIVNTGLNKALGGVGWAYFIFAALAVLSGIFVSWKVPETRGKKDADEVWGRIRRVD</sequence>
<comment type="similarity">
    <text evidence="2 7">Belongs to the major facilitator superfamily. Sugar transporter (TC 2.A.1.1) family.</text>
</comment>
<evidence type="ECO:0000256" key="6">
    <source>
        <dbReference type="ARBA" id="ARBA00023136"/>
    </source>
</evidence>
<dbReference type="InterPro" id="IPR003663">
    <property type="entry name" value="Sugar/inositol_transpt"/>
</dbReference>
<keyword evidence="12" id="KW-1185">Reference proteome</keyword>
<feature type="transmembrane region" description="Helical" evidence="9">
    <location>
        <begin position="16"/>
        <end position="33"/>
    </location>
</feature>
<dbReference type="OrthoDB" id="4540492at2759"/>
<feature type="transmembrane region" description="Helical" evidence="9">
    <location>
        <begin position="297"/>
        <end position="321"/>
    </location>
</feature>
<feature type="transmembrane region" description="Helical" evidence="9">
    <location>
        <begin position="387"/>
        <end position="411"/>
    </location>
</feature>
<comment type="caution">
    <text evidence="11">The sequence shown here is derived from an EMBL/GenBank/DDBJ whole genome shotgun (WGS) entry which is preliminary data.</text>
</comment>
<feature type="transmembrane region" description="Helical" evidence="9">
    <location>
        <begin position="458"/>
        <end position="477"/>
    </location>
</feature>
<organism evidence="11 12">
    <name type="scientific">Monilinia fructicola</name>
    <name type="common">Brown rot fungus</name>
    <name type="synonym">Ciboria fructicola</name>
    <dbReference type="NCBI Taxonomy" id="38448"/>
    <lineage>
        <taxon>Eukaryota</taxon>
        <taxon>Fungi</taxon>
        <taxon>Dikarya</taxon>
        <taxon>Ascomycota</taxon>
        <taxon>Pezizomycotina</taxon>
        <taxon>Leotiomycetes</taxon>
        <taxon>Helotiales</taxon>
        <taxon>Sclerotiniaceae</taxon>
        <taxon>Monilinia</taxon>
    </lineage>
</organism>
<feature type="transmembrane region" description="Helical" evidence="9">
    <location>
        <begin position="188"/>
        <end position="209"/>
    </location>
</feature>
<evidence type="ECO:0000256" key="3">
    <source>
        <dbReference type="ARBA" id="ARBA00022448"/>
    </source>
</evidence>
<feature type="transmembrane region" description="Helical" evidence="9">
    <location>
        <begin position="160"/>
        <end position="182"/>
    </location>
</feature>
<dbReference type="VEuPathDB" id="FungiDB:MFRU_008g03700"/>
<dbReference type="InterPro" id="IPR005828">
    <property type="entry name" value="MFS_sugar_transport-like"/>
</dbReference>
<keyword evidence="3 7" id="KW-0813">Transport</keyword>
<dbReference type="InterPro" id="IPR005829">
    <property type="entry name" value="Sugar_transporter_CS"/>
</dbReference>
<accession>A0A5M9JA77</accession>
<dbReference type="Pfam" id="PF00083">
    <property type="entry name" value="Sugar_tr"/>
    <property type="match status" value="1"/>
</dbReference>
<dbReference type="PROSITE" id="PS50850">
    <property type="entry name" value="MFS"/>
    <property type="match status" value="1"/>
</dbReference>
<dbReference type="InterPro" id="IPR036259">
    <property type="entry name" value="MFS_trans_sf"/>
</dbReference>
<evidence type="ECO:0000313" key="11">
    <source>
        <dbReference type="EMBL" id="KAA8564789.1"/>
    </source>
</evidence>
<evidence type="ECO:0000256" key="2">
    <source>
        <dbReference type="ARBA" id="ARBA00010992"/>
    </source>
</evidence>
<dbReference type="GO" id="GO:0016020">
    <property type="term" value="C:membrane"/>
    <property type="evidence" value="ECO:0007669"/>
    <property type="project" value="UniProtKB-SubCell"/>
</dbReference>
<protein>
    <recommendedName>
        <fullName evidence="10">Major facilitator superfamily (MFS) profile domain-containing protein</fullName>
    </recommendedName>
</protein>
<comment type="subcellular location">
    <subcellularLocation>
        <location evidence="1">Membrane</location>
        <topology evidence="1">Multi-pass membrane protein</topology>
    </subcellularLocation>
</comment>
<feature type="transmembrane region" description="Helical" evidence="9">
    <location>
        <begin position="131"/>
        <end position="148"/>
    </location>
</feature>
<feature type="transmembrane region" description="Helical" evidence="9">
    <location>
        <begin position="333"/>
        <end position="354"/>
    </location>
</feature>
<evidence type="ECO:0000256" key="8">
    <source>
        <dbReference type="SAM" id="MobiDB-lite"/>
    </source>
</evidence>
<evidence type="ECO:0000313" key="12">
    <source>
        <dbReference type="Proteomes" id="UP000322873"/>
    </source>
</evidence>
<feature type="compositionally biased region" description="Basic and acidic residues" evidence="8">
    <location>
        <begin position="251"/>
        <end position="270"/>
    </location>
</feature>
<dbReference type="Proteomes" id="UP000322873">
    <property type="component" value="Unassembled WGS sequence"/>
</dbReference>